<organism evidence="2 3">
    <name type="scientific">Heterotrigona itama</name>
    <dbReference type="NCBI Taxonomy" id="395501"/>
    <lineage>
        <taxon>Eukaryota</taxon>
        <taxon>Metazoa</taxon>
        <taxon>Ecdysozoa</taxon>
        <taxon>Arthropoda</taxon>
        <taxon>Hexapoda</taxon>
        <taxon>Insecta</taxon>
        <taxon>Pterygota</taxon>
        <taxon>Neoptera</taxon>
        <taxon>Endopterygota</taxon>
        <taxon>Hymenoptera</taxon>
        <taxon>Apocrita</taxon>
        <taxon>Aculeata</taxon>
        <taxon>Apoidea</taxon>
        <taxon>Anthophila</taxon>
        <taxon>Apidae</taxon>
        <taxon>Heterotrigona</taxon>
    </lineage>
</organism>
<dbReference type="Proteomes" id="UP000752696">
    <property type="component" value="Unassembled WGS sequence"/>
</dbReference>
<reference evidence="2" key="1">
    <citation type="submission" date="2020-07" db="EMBL/GenBank/DDBJ databases">
        <authorList>
            <person name="Nazaruddin N."/>
        </authorList>
    </citation>
    <scope>NUCLEOTIDE SEQUENCE</scope>
</reference>
<evidence type="ECO:0000256" key="1">
    <source>
        <dbReference type="SAM" id="MobiDB-lite"/>
    </source>
</evidence>
<keyword evidence="3" id="KW-1185">Reference proteome</keyword>
<dbReference type="EMBL" id="CAJDYZ010008035">
    <property type="protein sequence ID" value="CAD1474903.1"/>
    <property type="molecule type" value="Genomic_DNA"/>
</dbReference>
<feature type="region of interest" description="Disordered" evidence="1">
    <location>
        <begin position="52"/>
        <end position="74"/>
    </location>
</feature>
<comment type="caution">
    <text evidence="2">The sequence shown here is derived from an EMBL/GenBank/DDBJ whole genome shotgun (WGS) entry which is preliminary data.</text>
</comment>
<gene>
    <name evidence="2" type="ORF">MHI_LOCUS503614</name>
</gene>
<proteinExistence type="predicted"/>
<name>A0A6V7H6A9_9HYME</name>
<dbReference type="AlphaFoldDB" id="A0A6V7H6A9"/>
<feature type="region of interest" description="Disordered" evidence="1">
    <location>
        <begin position="117"/>
        <end position="169"/>
    </location>
</feature>
<feature type="compositionally biased region" description="Basic and acidic residues" evidence="1">
    <location>
        <begin position="159"/>
        <end position="169"/>
    </location>
</feature>
<feature type="non-terminal residue" evidence="2">
    <location>
        <position position="1"/>
    </location>
</feature>
<protein>
    <submittedName>
        <fullName evidence="2">Uncharacterized protein</fullName>
    </submittedName>
</protein>
<evidence type="ECO:0000313" key="2">
    <source>
        <dbReference type="EMBL" id="CAD1474903.1"/>
    </source>
</evidence>
<sequence length="169" mass="19279">LQSTVALALKPEEARANAINMIRRHWEQLHMQGVGPGPITKRERGWIEPTARDTTRHRVPVSRRPGVLPGSLRTTLFPRRPRRQVEFHVAPTTRVLSTTTVSRIRFLVDTIPAENSVASRPENHHREQCSKATGKPPRWHSDTAGSSTRRRNYRLPGIVHDEKTNREGQ</sequence>
<evidence type="ECO:0000313" key="3">
    <source>
        <dbReference type="Proteomes" id="UP000752696"/>
    </source>
</evidence>
<accession>A0A6V7H6A9</accession>